<dbReference type="GO" id="GO:0033550">
    <property type="term" value="F:MAP kinase tyrosine phosphatase activity"/>
    <property type="evidence" value="ECO:0007669"/>
    <property type="project" value="TreeGrafter"/>
</dbReference>
<dbReference type="SMART" id="SM00195">
    <property type="entry name" value="DSPc"/>
    <property type="match status" value="1"/>
</dbReference>
<evidence type="ECO:0000259" key="6">
    <source>
        <dbReference type="PROSITE" id="PS50054"/>
    </source>
</evidence>
<proteinExistence type="inferred from homology"/>
<dbReference type="PANTHER" id="PTHR10159">
    <property type="entry name" value="DUAL SPECIFICITY PROTEIN PHOSPHATASE"/>
    <property type="match status" value="1"/>
</dbReference>
<feature type="region of interest" description="Disordered" evidence="5">
    <location>
        <begin position="109"/>
        <end position="136"/>
    </location>
</feature>
<evidence type="ECO:0000256" key="2">
    <source>
        <dbReference type="ARBA" id="ARBA00013064"/>
    </source>
</evidence>
<accession>A0A9P6KEP7</accession>
<dbReference type="GO" id="GO:0043409">
    <property type="term" value="P:negative regulation of MAPK cascade"/>
    <property type="evidence" value="ECO:0007669"/>
    <property type="project" value="TreeGrafter"/>
</dbReference>
<comment type="similarity">
    <text evidence="1">Belongs to the protein-tyrosine phosphatase family. Non-receptor class dual specificity subfamily.</text>
</comment>
<dbReference type="InterPro" id="IPR016130">
    <property type="entry name" value="Tyr_Pase_AS"/>
</dbReference>
<feature type="compositionally biased region" description="Polar residues" evidence="5">
    <location>
        <begin position="116"/>
        <end position="136"/>
    </location>
</feature>
<keyword evidence="4" id="KW-0904">Protein phosphatase</keyword>
<evidence type="ECO:0000313" key="9">
    <source>
        <dbReference type="Proteomes" id="UP000780801"/>
    </source>
</evidence>
<dbReference type="EC" id="3.1.3.48" evidence="2"/>
<dbReference type="OrthoDB" id="2017893at2759"/>
<dbReference type="PROSITE" id="PS50054">
    <property type="entry name" value="TYR_PHOSPHATASE_DUAL"/>
    <property type="match status" value="1"/>
</dbReference>
<dbReference type="GO" id="GO:0008330">
    <property type="term" value="F:protein tyrosine/threonine phosphatase activity"/>
    <property type="evidence" value="ECO:0007669"/>
    <property type="project" value="TreeGrafter"/>
</dbReference>
<sequence length="684" mass="73259">MPSTAASSLQDPVLTKKIRNAKQLSLMVTPTPGNTSFGNTNLGHHTANKSCAKVIASSLSSLPSTKSSSLSSRRPFTPAPLSSSAVNIQITSCSTTSKRRSQLLLDDALPTPRLPLSSNSHGPKTSTLAPTRNLSLNNNPHRSISAYFSDYSLECGVATPYTSGPVCVLPNLYLGAEHNATDIPTLMRLGITLVLNVAVEIASDSYTEGSLAPLPTNANTVERLDQSSTLVQYRSLAWTHHQKSLLQDFPKAFALMDEAIALNNNQGKVLVHCQLGVSRSASLVIAYVMRSQRMGLNEAYDFVKERSAVISPNMSLMYQLAEFEKSLKSSSVLESRPTASDNSAWYMSRDENEYGDEDEPPYPFYHATPVTSVPTSASISTPMPSYQEPSYKRPLTPEMSADDFPPPTPKPFQSTFASRMRGMSTSRATRYRRSLSTSSVISTSSTATFGSTSTFVSAVASIAPTTPTIERLSPFHGLDINGPEMHPVTPLFQTSFVVPSLSASSSTTTLSSASSVVSFEGCSRPCSVSTCASFLTATVAFDDESSDMSGEEETRPRSNRSIRSPRSSGMWSSSSLSSSSTTTAAPLSFPSPPPSIAPSASSSPSGPLSKASFVSEAKASSSTSRSTLSPSQATSSSISLPDFIFSPRSYTPARSFGGFFHTILHGEKTDTPTRLWRSKKKKQV</sequence>
<dbReference type="PROSITE" id="PS00383">
    <property type="entry name" value="TYR_PHOSPHATASE_1"/>
    <property type="match status" value="1"/>
</dbReference>
<dbReference type="Proteomes" id="UP000780801">
    <property type="component" value="Unassembled WGS sequence"/>
</dbReference>
<feature type="compositionally biased region" description="Low complexity" evidence="5">
    <location>
        <begin position="597"/>
        <end position="639"/>
    </location>
</feature>
<dbReference type="InterPro" id="IPR000387">
    <property type="entry name" value="Tyr_Pase_dom"/>
</dbReference>
<evidence type="ECO:0000313" key="8">
    <source>
        <dbReference type="EMBL" id="KAF9582113.1"/>
    </source>
</evidence>
<dbReference type="InterPro" id="IPR029021">
    <property type="entry name" value="Prot-tyrosine_phosphatase-like"/>
</dbReference>
<dbReference type="EMBL" id="JAABOA010001177">
    <property type="protein sequence ID" value="KAF9582113.1"/>
    <property type="molecule type" value="Genomic_DNA"/>
</dbReference>
<feature type="region of interest" description="Disordered" evidence="5">
    <location>
        <begin position="544"/>
        <end position="639"/>
    </location>
</feature>
<protein>
    <recommendedName>
        <fullName evidence="2">protein-tyrosine-phosphatase</fullName>
        <ecNumber evidence="2">3.1.3.48</ecNumber>
    </recommendedName>
</protein>
<gene>
    <name evidence="8" type="ORF">BGW38_000623</name>
</gene>
<feature type="domain" description="Tyrosine-protein phosphatase" evidence="6">
    <location>
        <begin position="164"/>
        <end position="329"/>
    </location>
</feature>
<dbReference type="SUPFAM" id="SSF52799">
    <property type="entry name" value="(Phosphotyrosine protein) phosphatases II"/>
    <property type="match status" value="1"/>
</dbReference>
<feature type="domain" description="Tyrosine specific protein phosphatases" evidence="7">
    <location>
        <begin position="247"/>
        <end position="306"/>
    </location>
</feature>
<evidence type="ECO:0000259" key="7">
    <source>
        <dbReference type="PROSITE" id="PS50056"/>
    </source>
</evidence>
<evidence type="ECO:0000256" key="4">
    <source>
        <dbReference type="ARBA" id="ARBA00022912"/>
    </source>
</evidence>
<dbReference type="InterPro" id="IPR000340">
    <property type="entry name" value="Dual-sp_phosphatase_cat-dom"/>
</dbReference>
<dbReference type="PANTHER" id="PTHR10159:SF519">
    <property type="entry name" value="DUAL SPECIFICITY PROTEIN PHOSPHATASE MPK3"/>
    <property type="match status" value="1"/>
</dbReference>
<reference evidence="8" key="1">
    <citation type="journal article" date="2020" name="Fungal Divers.">
        <title>Resolving the Mortierellaceae phylogeny through synthesis of multi-gene phylogenetics and phylogenomics.</title>
        <authorList>
            <person name="Vandepol N."/>
            <person name="Liber J."/>
            <person name="Desiro A."/>
            <person name="Na H."/>
            <person name="Kennedy M."/>
            <person name="Barry K."/>
            <person name="Grigoriev I.V."/>
            <person name="Miller A.N."/>
            <person name="O'Donnell K."/>
            <person name="Stajich J.E."/>
            <person name="Bonito G."/>
        </authorList>
    </citation>
    <scope>NUCLEOTIDE SEQUENCE</scope>
    <source>
        <strain evidence="8">KOD1015</strain>
    </source>
</reference>
<dbReference type="GO" id="GO:0005737">
    <property type="term" value="C:cytoplasm"/>
    <property type="evidence" value="ECO:0007669"/>
    <property type="project" value="TreeGrafter"/>
</dbReference>
<comment type="caution">
    <text evidence="8">The sequence shown here is derived from an EMBL/GenBank/DDBJ whole genome shotgun (WGS) entry which is preliminary data.</text>
</comment>
<feature type="compositionally biased region" description="Low complexity" evidence="5">
    <location>
        <begin position="559"/>
        <end position="588"/>
    </location>
</feature>
<keyword evidence="3" id="KW-0378">Hydrolase</keyword>
<dbReference type="PROSITE" id="PS50056">
    <property type="entry name" value="TYR_PHOSPHATASE_2"/>
    <property type="match status" value="1"/>
</dbReference>
<dbReference type="GO" id="GO:0017017">
    <property type="term" value="F:MAP kinase tyrosine/serine/threonine phosphatase activity"/>
    <property type="evidence" value="ECO:0007669"/>
    <property type="project" value="TreeGrafter"/>
</dbReference>
<organism evidence="8 9">
    <name type="scientific">Lunasporangiospora selenospora</name>
    <dbReference type="NCBI Taxonomy" id="979761"/>
    <lineage>
        <taxon>Eukaryota</taxon>
        <taxon>Fungi</taxon>
        <taxon>Fungi incertae sedis</taxon>
        <taxon>Mucoromycota</taxon>
        <taxon>Mortierellomycotina</taxon>
        <taxon>Mortierellomycetes</taxon>
        <taxon>Mortierellales</taxon>
        <taxon>Mortierellaceae</taxon>
        <taxon>Lunasporangiospora</taxon>
    </lineage>
</organism>
<keyword evidence="9" id="KW-1185">Reference proteome</keyword>
<evidence type="ECO:0000256" key="5">
    <source>
        <dbReference type="SAM" id="MobiDB-lite"/>
    </source>
</evidence>
<evidence type="ECO:0000256" key="3">
    <source>
        <dbReference type="ARBA" id="ARBA00022801"/>
    </source>
</evidence>
<evidence type="ECO:0000256" key="1">
    <source>
        <dbReference type="ARBA" id="ARBA00008601"/>
    </source>
</evidence>
<dbReference type="Pfam" id="PF00782">
    <property type="entry name" value="DSPc"/>
    <property type="match status" value="1"/>
</dbReference>
<dbReference type="InterPro" id="IPR020422">
    <property type="entry name" value="TYR_PHOSPHATASE_DUAL_dom"/>
</dbReference>
<dbReference type="AlphaFoldDB" id="A0A9P6KEP7"/>
<dbReference type="Gene3D" id="3.90.190.10">
    <property type="entry name" value="Protein tyrosine phosphatase superfamily"/>
    <property type="match status" value="1"/>
</dbReference>
<name>A0A9P6KEP7_9FUNG</name>